<name>A0A7J6I8B3_CANSA</name>
<gene>
    <name evidence="2" type="ORF">G4B88_028020</name>
</gene>
<evidence type="ECO:0000256" key="1">
    <source>
        <dbReference type="SAM" id="SignalP"/>
    </source>
</evidence>
<evidence type="ECO:0008006" key="4">
    <source>
        <dbReference type="Google" id="ProtNLM"/>
    </source>
</evidence>
<dbReference type="AlphaFoldDB" id="A0A7J6I8B3"/>
<evidence type="ECO:0000313" key="2">
    <source>
        <dbReference type="EMBL" id="KAF4403249.1"/>
    </source>
</evidence>
<sequence length="118" mass="12772">MAFNKTLLALLLLALVAATTHARVDFLGLFDNRPCPPPGPTKCLSCECDEEAGKCYRSDTRQGKCPSNCSGGCACDRSLCPRCWCSYEVKGCPKICPTTTTTAQAKFEDLLSLKTDQV</sequence>
<accession>A0A7J6I8B3</accession>
<proteinExistence type="predicted"/>
<dbReference type="Proteomes" id="UP000583929">
    <property type="component" value="Unassembled WGS sequence"/>
</dbReference>
<feature type="signal peptide" evidence="1">
    <location>
        <begin position="1"/>
        <end position="22"/>
    </location>
</feature>
<reference evidence="2 3" key="1">
    <citation type="journal article" date="2020" name="bioRxiv">
        <title>Sequence and annotation of 42 cannabis genomes reveals extensive copy number variation in cannabinoid synthesis and pathogen resistance genes.</title>
        <authorList>
            <person name="Mckernan K.J."/>
            <person name="Helbert Y."/>
            <person name="Kane L.T."/>
            <person name="Ebling H."/>
            <person name="Zhang L."/>
            <person name="Liu B."/>
            <person name="Eaton Z."/>
            <person name="Mclaughlin S."/>
            <person name="Kingan S."/>
            <person name="Baybayan P."/>
            <person name="Concepcion G."/>
            <person name="Jordan M."/>
            <person name="Riva A."/>
            <person name="Barbazuk W."/>
            <person name="Harkins T."/>
        </authorList>
    </citation>
    <scope>NUCLEOTIDE SEQUENCE [LARGE SCALE GENOMIC DNA]</scope>
    <source>
        <strain evidence="3">cv. Jamaican Lion 4</strain>
        <tissue evidence="2">Leaf</tissue>
    </source>
</reference>
<dbReference type="EMBL" id="JAATIQ010000005">
    <property type="protein sequence ID" value="KAF4403249.1"/>
    <property type="molecule type" value="Genomic_DNA"/>
</dbReference>
<comment type="caution">
    <text evidence="2">The sequence shown here is derived from an EMBL/GenBank/DDBJ whole genome shotgun (WGS) entry which is preliminary data.</text>
</comment>
<keyword evidence="1" id="KW-0732">Signal</keyword>
<evidence type="ECO:0000313" key="3">
    <source>
        <dbReference type="Proteomes" id="UP000583929"/>
    </source>
</evidence>
<organism evidence="2 3">
    <name type="scientific">Cannabis sativa</name>
    <name type="common">Hemp</name>
    <name type="synonym">Marijuana</name>
    <dbReference type="NCBI Taxonomy" id="3483"/>
    <lineage>
        <taxon>Eukaryota</taxon>
        <taxon>Viridiplantae</taxon>
        <taxon>Streptophyta</taxon>
        <taxon>Embryophyta</taxon>
        <taxon>Tracheophyta</taxon>
        <taxon>Spermatophyta</taxon>
        <taxon>Magnoliopsida</taxon>
        <taxon>eudicotyledons</taxon>
        <taxon>Gunneridae</taxon>
        <taxon>Pentapetalae</taxon>
        <taxon>rosids</taxon>
        <taxon>fabids</taxon>
        <taxon>Rosales</taxon>
        <taxon>Cannabaceae</taxon>
        <taxon>Cannabis</taxon>
    </lineage>
</organism>
<keyword evidence="3" id="KW-1185">Reference proteome</keyword>
<feature type="chain" id="PRO_5029688035" description="Bowman-Birk serine protease inhibitors family domain-containing protein" evidence="1">
    <location>
        <begin position="23"/>
        <end position="118"/>
    </location>
</feature>
<protein>
    <recommendedName>
        <fullName evidence="4">Bowman-Birk serine protease inhibitors family domain-containing protein</fullName>
    </recommendedName>
</protein>